<evidence type="ECO:0000256" key="2">
    <source>
        <dbReference type="ARBA" id="ARBA00022942"/>
    </source>
</evidence>
<evidence type="ECO:0000313" key="6">
    <source>
        <dbReference type="Proteomes" id="UP000006727"/>
    </source>
</evidence>
<gene>
    <name evidence="5" type="primary">LOC112289503</name>
</gene>
<feature type="compositionally biased region" description="Basic and acidic residues" evidence="3">
    <location>
        <begin position="174"/>
        <end position="198"/>
    </location>
</feature>
<feature type="region of interest" description="Disordered" evidence="3">
    <location>
        <begin position="156"/>
        <end position="200"/>
    </location>
</feature>
<dbReference type="GO" id="GO:0000502">
    <property type="term" value="C:proteasome complex"/>
    <property type="evidence" value="ECO:0007669"/>
    <property type="project" value="UniProtKB-KW"/>
</dbReference>
<dbReference type="Proteomes" id="UP000006727">
    <property type="component" value="Chromosome 12"/>
</dbReference>
<organism evidence="5 6">
    <name type="scientific">Physcomitrium patens</name>
    <name type="common">Spreading-leaved earth moss</name>
    <name type="synonym">Physcomitrella patens</name>
    <dbReference type="NCBI Taxonomy" id="3218"/>
    <lineage>
        <taxon>Eukaryota</taxon>
        <taxon>Viridiplantae</taxon>
        <taxon>Streptophyta</taxon>
        <taxon>Embryophyta</taxon>
        <taxon>Bryophyta</taxon>
        <taxon>Bryophytina</taxon>
        <taxon>Bryopsida</taxon>
        <taxon>Funariidae</taxon>
        <taxon>Funariales</taxon>
        <taxon>Funariaceae</taxon>
        <taxon>Physcomitrium</taxon>
    </lineage>
</organism>
<keyword evidence="2" id="KW-0647">Proteasome</keyword>
<dbReference type="InParanoid" id="A0A7I4AH06"/>
<dbReference type="Gramene" id="Pp3c12_26190V3.3">
    <property type="protein sequence ID" value="Pp3c12_26190V3.3"/>
    <property type="gene ID" value="Pp3c12_26190"/>
</dbReference>
<dbReference type="AlphaFoldDB" id="A0A7I4AH06"/>
<dbReference type="GO" id="GO:0004866">
    <property type="term" value="F:endopeptidase inhibitor activity"/>
    <property type="evidence" value="ECO:0007669"/>
    <property type="project" value="InterPro"/>
</dbReference>
<feature type="compositionally biased region" description="Polar residues" evidence="3">
    <location>
        <begin position="164"/>
        <end position="173"/>
    </location>
</feature>
<dbReference type="GO" id="GO:0006511">
    <property type="term" value="P:ubiquitin-dependent protein catabolic process"/>
    <property type="evidence" value="ECO:0000318"/>
    <property type="project" value="GO_Central"/>
</dbReference>
<reference evidence="5 6" key="1">
    <citation type="journal article" date="2008" name="Science">
        <title>The Physcomitrella genome reveals evolutionary insights into the conquest of land by plants.</title>
        <authorList>
            <person name="Rensing S."/>
            <person name="Lang D."/>
            <person name="Zimmer A."/>
            <person name="Terry A."/>
            <person name="Salamov A."/>
            <person name="Shapiro H."/>
            <person name="Nishiyama T."/>
            <person name="Perroud P.-F."/>
            <person name="Lindquist E."/>
            <person name="Kamisugi Y."/>
            <person name="Tanahashi T."/>
            <person name="Sakakibara K."/>
            <person name="Fujita T."/>
            <person name="Oishi K."/>
            <person name="Shin-I T."/>
            <person name="Kuroki Y."/>
            <person name="Toyoda A."/>
            <person name="Suzuki Y."/>
            <person name="Hashimoto A."/>
            <person name="Yamaguchi K."/>
            <person name="Sugano A."/>
            <person name="Kohara Y."/>
            <person name="Fujiyama A."/>
            <person name="Anterola A."/>
            <person name="Aoki S."/>
            <person name="Ashton N."/>
            <person name="Barbazuk W.B."/>
            <person name="Barker E."/>
            <person name="Bennetzen J."/>
            <person name="Bezanilla M."/>
            <person name="Blankenship R."/>
            <person name="Cho S.H."/>
            <person name="Dutcher S."/>
            <person name="Estelle M."/>
            <person name="Fawcett J.A."/>
            <person name="Gundlach H."/>
            <person name="Hanada K."/>
            <person name="Heyl A."/>
            <person name="Hicks K.A."/>
            <person name="Hugh J."/>
            <person name="Lohr M."/>
            <person name="Mayer K."/>
            <person name="Melkozernov A."/>
            <person name="Murata T."/>
            <person name="Nelson D."/>
            <person name="Pils B."/>
            <person name="Prigge M."/>
            <person name="Reiss B."/>
            <person name="Renner T."/>
            <person name="Rombauts S."/>
            <person name="Rushton P."/>
            <person name="Sanderfoot A."/>
            <person name="Schween G."/>
            <person name="Shiu S.-H."/>
            <person name="Stueber K."/>
            <person name="Theodoulou F.L."/>
            <person name="Tu H."/>
            <person name="Van de Peer Y."/>
            <person name="Verrier P.J."/>
            <person name="Waters E."/>
            <person name="Wood A."/>
            <person name="Yang L."/>
            <person name="Cove D."/>
            <person name="Cuming A."/>
            <person name="Hasebe M."/>
            <person name="Lucas S."/>
            <person name="Mishler D.B."/>
            <person name="Reski R."/>
            <person name="Grigoriev I."/>
            <person name="Quatrano R.S."/>
            <person name="Boore J.L."/>
        </authorList>
    </citation>
    <scope>NUCLEOTIDE SEQUENCE [LARGE SCALE GENOMIC DNA]</scope>
    <source>
        <strain evidence="5 6">cv. Gransden 2004</strain>
    </source>
</reference>
<reference evidence="5" key="3">
    <citation type="submission" date="2020-12" db="UniProtKB">
        <authorList>
            <consortium name="EnsemblPlants"/>
        </authorList>
    </citation>
    <scope>IDENTIFICATION</scope>
</reference>
<dbReference type="EnsemblPlants" id="Pp3c12_26190V3.3">
    <property type="protein sequence ID" value="Pp3c12_26190V3.3"/>
    <property type="gene ID" value="Pp3c12_26190"/>
</dbReference>
<dbReference type="PANTHER" id="PTHR13266:SF1">
    <property type="entry name" value="PROTEASOME INHIBITOR PI31 SUBUNIT"/>
    <property type="match status" value="1"/>
</dbReference>
<dbReference type="EMBL" id="ABEU02000012">
    <property type="status" value="NOT_ANNOTATED_CDS"/>
    <property type="molecule type" value="Genomic_DNA"/>
</dbReference>
<dbReference type="Gene3D" id="3.40.1000.30">
    <property type="match status" value="1"/>
</dbReference>
<protein>
    <recommendedName>
        <fullName evidence="4">PI31 proteasome regulator N-terminal domain-containing protein</fullName>
    </recommendedName>
</protein>
<dbReference type="GO" id="GO:0070628">
    <property type="term" value="F:proteasome binding"/>
    <property type="evidence" value="ECO:0007669"/>
    <property type="project" value="InterPro"/>
</dbReference>
<dbReference type="InterPro" id="IPR021625">
    <property type="entry name" value="PI31_Prot_N"/>
</dbReference>
<accession>A0A7I4AH06</accession>
<proteinExistence type="inferred from homology"/>
<dbReference type="InterPro" id="IPR045128">
    <property type="entry name" value="PI31-like"/>
</dbReference>
<keyword evidence="6" id="KW-1185">Reference proteome</keyword>
<comment type="similarity">
    <text evidence="1">Belongs to the proteasome inhibitor PI31 family.</text>
</comment>
<name>A0A7I4AH06_PHYPA</name>
<dbReference type="PANTHER" id="PTHR13266">
    <property type="entry name" value="PROTEASOME INHIBITOR"/>
    <property type="match status" value="1"/>
</dbReference>
<evidence type="ECO:0000313" key="5">
    <source>
        <dbReference type="EnsemblPlants" id="Pp3c12_26190V3.3"/>
    </source>
</evidence>
<dbReference type="KEGG" id="ppp:112289503"/>
<evidence type="ECO:0000256" key="1">
    <source>
        <dbReference type="ARBA" id="ARBA00006405"/>
    </source>
</evidence>
<dbReference type="GeneID" id="112289503"/>
<feature type="domain" description="PI31 proteasome regulator N-terminal" evidence="4">
    <location>
        <begin position="15"/>
        <end position="161"/>
    </location>
</feature>
<dbReference type="FunCoup" id="A0A7I4AH06">
    <property type="interactions" value="4086"/>
</dbReference>
<evidence type="ECO:0000259" key="4">
    <source>
        <dbReference type="Pfam" id="PF11566"/>
    </source>
</evidence>
<dbReference type="OrthoDB" id="68090at2759"/>
<reference evidence="5 6" key="2">
    <citation type="journal article" date="2018" name="Plant J.">
        <title>The Physcomitrella patens chromosome-scale assembly reveals moss genome structure and evolution.</title>
        <authorList>
            <person name="Lang D."/>
            <person name="Ullrich K.K."/>
            <person name="Murat F."/>
            <person name="Fuchs J."/>
            <person name="Jenkins J."/>
            <person name="Haas F.B."/>
            <person name="Piednoel M."/>
            <person name="Gundlach H."/>
            <person name="Van Bel M."/>
            <person name="Meyberg R."/>
            <person name="Vives C."/>
            <person name="Morata J."/>
            <person name="Symeonidi A."/>
            <person name="Hiss M."/>
            <person name="Muchero W."/>
            <person name="Kamisugi Y."/>
            <person name="Saleh O."/>
            <person name="Blanc G."/>
            <person name="Decker E.L."/>
            <person name="van Gessel N."/>
            <person name="Grimwood J."/>
            <person name="Hayes R.D."/>
            <person name="Graham S.W."/>
            <person name="Gunter L.E."/>
            <person name="McDaniel S.F."/>
            <person name="Hoernstein S.N.W."/>
            <person name="Larsson A."/>
            <person name="Li F.W."/>
            <person name="Perroud P.F."/>
            <person name="Phillips J."/>
            <person name="Ranjan P."/>
            <person name="Rokshar D.S."/>
            <person name="Rothfels C.J."/>
            <person name="Schneider L."/>
            <person name="Shu S."/>
            <person name="Stevenson D.W."/>
            <person name="Thummler F."/>
            <person name="Tillich M."/>
            <person name="Villarreal Aguilar J.C."/>
            <person name="Widiez T."/>
            <person name="Wong G.K."/>
            <person name="Wymore A."/>
            <person name="Zhang Y."/>
            <person name="Zimmer A.D."/>
            <person name="Quatrano R.S."/>
            <person name="Mayer K.F.X."/>
            <person name="Goodstein D."/>
            <person name="Casacuberta J.M."/>
            <person name="Vandepoele K."/>
            <person name="Reski R."/>
            <person name="Cuming A.C."/>
            <person name="Tuskan G.A."/>
            <person name="Maumus F."/>
            <person name="Salse J."/>
            <person name="Schmutz J."/>
            <person name="Rensing S.A."/>
        </authorList>
    </citation>
    <scope>NUCLEOTIDE SEQUENCE [LARGE SCALE GENOMIC DNA]</scope>
    <source>
        <strain evidence="5 6">cv. Gransden 2004</strain>
    </source>
</reference>
<sequence>MSTTGAVLGVIRASRPTLRSALDRAAFALHATFLANGYSLVATGTKANPSSAPLSALQDEPEVGIDGWDEMPGAYSFRYSGSGQPDLLPSITVNCIAMGEFLMVDAVSSGLDTPVHAEIKTTLYAADGDAAGSYNQQYTNLEGLVNLVNLSISSKLSPKKESTSTRMVSADSTTGDRRSSEMSTSLRDDRQRPGDHSRFSYPQVPGFDGGDLYPSPGAGIFVPGGSPFGGPGMLVGPNDPRWGPVGVPRPGQPGFGGDFSVPPGARFDPYGPPGVPGFEPNRFTRNPRRPPGGHPDLEHFHDS</sequence>
<evidence type="ECO:0000256" key="3">
    <source>
        <dbReference type="SAM" id="MobiDB-lite"/>
    </source>
</evidence>
<dbReference type="RefSeq" id="XP_024390518.1">
    <property type="nucleotide sequence ID" value="XM_024534750.2"/>
</dbReference>
<feature type="region of interest" description="Disordered" evidence="3">
    <location>
        <begin position="248"/>
        <end position="303"/>
    </location>
</feature>
<dbReference type="Pfam" id="PF11566">
    <property type="entry name" value="PI31_Prot_N"/>
    <property type="match status" value="1"/>
</dbReference>
<dbReference type="GO" id="GO:0043161">
    <property type="term" value="P:proteasome-mediated ubiquitin-dependent protein catabolic process"/>
    <property type="evidence" value="ECO:0007669"/>
    <property type="project" value="InterPro"/>
</dbReference>